<dbReference type="Pfam" id="PF14398">
    <property type="entry name" value="ATPgrasp_YheCD"/>
    <property type="match status" value="1"/>
</dbReference>
<dbReference type="InterPro" id="IPR011761">
    <property type="entry name" value="ATP-grasp"/>
</dbReference>
<dbReference type="Proteomes" id="UP000050482">
    <property type="component" value="Unassembled WGS sequence"/>
</dbReference>
<organism evidence="3 4">
    <name type="scientific">Alicyclobacillus ferrooxydans</name>
    <dbReference type="NCBI Taxonomy" id="471514"/>
    <lineage>
        <taxon>Bacteria</taxon>
        <taxon>Bacillati</taxon>
        <taxon>Bacillota</taxon>
        <taxon>Bacilli</taxon>
        <taxon>Bacillales</taxon>
        <taxon>Alicyclobacillaceae</taxon>
        <taxon>Alicyclobacillus</taxon>
    </lineage>
</organism>
<dbReference type="PATRIC" id="fig|471514.4.peg.1318"/>
<gene>
    <name evidence="3" type="ORF">AN477_22525</name>
</gene>
<dbReference type="Gene3D" id="3.30.470.20">
    <property type="entry name" value="ATP-grasp fold, B domain"/>
    <property type="match status" value="1"/>
</dbReference>
<dbReference type="InterPro" id="IPR026838">
    <property type="entry name" value="YheC/D"/>
</dbReference>
<sequence>MVYRHPTEITFERGEAVIGPVFAILAGTRHFTDSRADFRDVLETGRSQGAFIYVLPTECVRDGDVWSGYVRTGYQKWVPIPCPRPEAVYNRIPNRVLEVNRHAKHAKMTLRKYHTPMFNPGYFNKAETYDELRRAGLAGYLPQTLDEMTWKGFSSMLQQNGGVYLKPASSSVGHGIMRVDRTARGWRLRVLKHLKCSEYDAPSIAKAWELTKQHRIRGKYVIQQAIPLVEWEGKPCDVRVLLQKHGLNWQVVGKGVRVAGKNSITTHVPAGGSIVDIDHLLQRAFPDSATQVDARIEELALNCAAAIDRDFHGELGEMSMDVGVDKEGRVWLFEANSKPMKFDEPHIRERSLAGVILRLKELRRRREIR</sequence>
<dbReference type="GO" id="GO:0046872">
    <property type="term" value="F:metal ion binding"/>
    <property type="evidence" value="ECO:0007669"/>
    <property type="project" value="InterPro"/>
</dbReference>
<reference evidence="3 4" key="1">
    <citation type="submission" date="2015-09" db="EMBL/GenBank/DDBJ databases">
        <title>Draft genome sequence of Alicyclobacillus ferrooxydans DSM 22381.</title>
        <authorList>
            <person name="Hemp J."/>
        </authorList>
    </citation>
    <scope>NUCLEOTIDE SEQUENCE [LARGE SCALE GENOMIC DNA]</scope>
    <source>
        <strain evidence="3 4">TC-34</strain>
    </source>
</reference>
<evidence type="ECO:0000256" key="1">
    <source>
        <dbReference type="PROSITE-ProRule" id="PRU00409"/>
    </source>
</evidence>
<protein>
    <recommendedName>
        <fullName evidence="2">ATP-grasp domain-containing protein</fullName>
    </recommendedName>
</protein>
<evidence type="ECO:0000313" key="3">
    <source>
        <dbReference type="EMBL" id="KPV39883.1"/>
    </source>
</evidence>
<keyword evidence="1" id="KW-0547">Nucleotide-binding</keyword>
<proteinExistence type="predicted"/>
<keyword evidence="4" id="KW-1185">Reference proteome</keyword>
<evidence type="ECO:0000259" key="2">
    <source>
        <dbReference type="PROSITE" id="PS50975"/>
    </source>
</evidence>
<keyword evidence="1" id="KW-0067">ATP-binding</keyword>
<dbReference type="PROSITE" id="PS50975">
    <property type="entry name" value="ATP_GRASP"/>
    <property type="match status" value="1"/>
</dbReference>
<comment type="caution">
    <text evidence="3">The sequence shown here is derived from an EMBL/GenBank/DDBJ whole genome shotgun (WGS) entry which is preliminary data.</text>
</comment>
<evidence type="ECO:0000313" key="4">
    <source>
        <dbReference type="Proteomes" id="UP000050482"/>
    </source>
</evidence>
<dbReference type="GO" id="GO:0005524">
    <property type="term" value="F:ATP binding"/>
    <property type="evidence" value="ECO:0007669"/>
    <property type="project" value="UniProtKB-UniRule"/>
</dbReference>
<dbReference type="STRING" id="471514.AN477_22525"/>
<dbReference type="SUPFAM" id="SSF56059">
    <property type="entry name" value="Glutathione synthetase ATP-binding domain-like"/>
    <property type="match status" value="1"/>
</dbReference>
<dbReference type="AlphaFoldDB" id="A0A0P9CT95"/>
<name>A0A0P9CT95_9BACL</name>
<accession>A0A0P9CT95</accession>
<dbReference type="EMBL" id="LJCO01000103">
    <property type="protein sequence ID" value="KPV39883.1"/>
    <property type="molecule type" value="Genomic_DNA"/>
</dbReference>
<feature type="domain" description="ATP-grasp" evidence="2">
    <location>
        <begin position="107"/>
        <end position="361"/>
    </location>
</feature>